<dbReference type="Proteomes" id="UP001652623">
    <property type="component" value="Chromosome 4"/>
</dbReference>
<dbReference type="PANTHER" id="PTHR47261:SF2">
    <property type="entry name" value="CALCIUM-DEPENDENT LIPID-BINDING (CALB DOMAIN) FAMILY PROTEIN"/>
    <property type="match status" value="1"/>
</dbReference>
<keyword evidence="1" id="KW-1185">Reference proteome</keyword>
<reference evidence="2" key="1">
    <citation type="submission" date="2025-08" db="UniProtKB">
        <authorList>
            <consortium name="RefSeq"/>
        </authorList>
    </citation>
    <scope>IDENTIFICATION</scope>
    <source>
        <tissue evidence="2">Seedling</tissue>
    </source>
</reference>
<evidence type="ECO:0000313" key="1">
    <source>
        <dbReference type="Proteomes" id="UP001652623"/>
    </source>
</evidence>
<name>A0ABM4A7E0_ZIZJJ</name>
<organism evidence="1 2">
    <name type="scientific">Ziziphus jujuba</name>
    <name type="common">Chinese jujube</name>
    <name type="synonym">Ziziphus sativa</name>
    <dbReference type="NCBI Taxonomy" id="326968"/>
    <lineage>
        <taxon>Eukaryota</taxon>
        <taxon>Viridiplantae</taxon>
        <taxon>Streptophyta</taxon>
        <taxon>Embryophyta</taxon>
        <taxon>Tracheophyta</taxon>
        <taxon>Spermatophyta</taxon>
        <taxon>Magnoliopsida</taxon>
        <taxon>eudicotyledons</taxon>
        <taxon>Gunneridae</taxon>
        <taxon>Pentapetalae</taxon>
        <taxon>rosids</taxon>
        <taxon>fabids</taxon>
        <taxon>Rosales</taxon>
        <taxon>Rhamnaceae</taxon>
        <taxon>Paliureae</taxon>
        <taxon>Ziziphus</taxon>
    </lineage>
</organism>
<dbReference type="RefSeq" id="XP_060672650.1">
    <property type="nucleotide sequence ID" value="XM_060816667.1"/>
</dbReference>
<sequence length="128" mass="14450">MNLMLHFGRLAEVDKEVAKEFDGKHFHILPFFAVLEISASFSKSVYEIGFWFYTIHREQGILLGIKSVSVLVEVPRMLLMLSLKFGIIPIVVPVGVRDFDIDGEHWVNSGLIPTEAFVGAVIFSSFYS</sequence>
<dbReference type="GeneID" id="132803494"/>
<dbReference type="PANTHER" id="PTHR47261">
    <property type="entry name" value="CALCIUM-DEPENDENT LIPID-BINDING (CALB DOMAIN) FAMILY PROTEIN"/>
    <property type="match status" value="1"/>
</dbReference>
<gene>
    <name evidence="2" type="primary">LOC132803494</name>
</gene>
<proteinExistence type="predicted"/>
<evidence type="ECO:0000313" key="2">
    <source>
        <dbReference type="RefSeq" id="XP_060672650.1"/>
    </source>
</evidence>
<protein>
    <submittedName>
        <fullName evidence="2">Uncharacterized protein LOC132803494</fullName>
    </submittedName>
</protein>
<accession>A0ABM4A7E0</accession>